<dbReference type="EMBL" id="JAPFFF010000003">
    <property type="protein sequence ID" value="KAK8893840.1"/>
    <property type="molecule type" value="Genomic_DNA"/>
</dbReference>
<feature type="transmembrane region" description="Helical" evidence="2">
    <location>
        <begin position="12"/>
        <end position="31"/>
    </location>
</feature>
<feature type="transmembrane region" description="Helical" evidence="2">
    <location>
        <begin position="76"/>
        <end position="94"/>
    </location>
</feature>
<evidence type="ECO:0000256" key="1">
    <source>
        <dbReference type="SAM" id="MobiDB-lite"/>
    </source>
</evidence>
<evidence type="ECO:0000313" key="3">
    <source>
        <dbReference type="EMBL" id="KAK8893840.1"/>
    </source>
</evidence>
<organism evidence="3 4">
    <name type="scientific">Tritrichomonas musculus</name>
    <dbReference type="NCBI Taxonomy" id="1915356"/>
    <lineage>
        <taxon>Eukaryota</taxon>
        <taxon>Metamonada</taxon>
        <taxon>Parabasalia</taxon>
        <taxon>Tritrichomonadida</taxon>
        <taxon>Tritrichomonadidae</taxon>
        <taxon>Tritrichomonas</taxon>
    </lineage>
</organism>
<comment type="caution">
    <text evidence="3">The sequence shown here is derived from an EMBL/GenBank/DDBJ whole genome shotgun (WGS) entry which is preliminary data.</text>
</comment>
<name>A0ABR2KV41_9EUKA</name>
<feature type="region of interest" description="Disordered" evidence="1">
    <location>
        <begin position="187"/>
        <end position="289"/>
    </location>
</feature>
<sequence>MNQSILLKTIRKFALSPILVYSIYLVVIYSNDFWLKMIGSSHLALSICLLISSGAAIYFSIRVFGEKNQRSEKKPLYYLFSIISFLFSISLIYYTRDIKTMECVYWINIFLNTNKNTFFVSCFNQLYDTYSIMNIFVHTRIIHVHDSLICITIITFIVYISFTFAFQKVVKINEKVKKEKLIKNETNASPLQTENNNTNSIDDNEDHSYSFHNDNPFSPTNLNTSTQQVDPPWVLPPSSDSETPLPQQPWVLPPSDQEDPIPQSQPQPQPQPQPQSQPQLQPQPTGVPQYEYEYEYEYDE</sequence>
<evidence type="ECO:0000256" key="2">
    <source>
        <dbReference type="SAM" id="Phobius"/>
    </source>
</evidence>
<proteinExistence type="predicted"/>
<feature type="compositionally biased region" description="Polar residues" evidence="1">
    <location>
        <begin position="210"/>
        <end position="229"/>
    </location>
</feature>
<feature type="compositionally biased region" description="Polar residues" evidence="1">
    <location>
        <begin position="187"/>
        <end position="201"/>
    </location>
</feature>
<keyword evidence="2" id="KW-1133">Transmembrane helix</keyword>
<keyword evidence="2" id="KW-0472">Membrane</keyword>
<keyword evidence="4" id="KW-1185">Reference proteome</keyword>
<protein>
    <submittedName>
        <fullName evidence="3">Uncharacterized protein</fullName>
    </submittedName>
</protein>
<accession>A0ABR2KV41</accession>
<feature type="transmembrane region" description="Helical" evidence="2">
    <location>
        <begin position="43"/>
        <end position="64"/>
    </location>
</feature>
<gene>
    <name evidence="3" type="ORF">M9Y10_022269</name>
</gene>
<evidence type="ECO:0000313" key="4">
    <source>
        <dbReference type="Proteomes" id="UP001470230"/>
    </source>
</evidence>
<keyword evidence="2" id="KW-0812">Transmembrane</keyword>
<feature type="compositionally biased region" description="Pro residues" evidence="1">
    <location>
        <begin position="263"/>
        <end position="275"/>
    </location>
</feature>
<feature type="transmembrane region" description="Helical" evidence="2">
    <location>
        <begin position="148"/>
        <end position="166"/>
    </location>
</feature>
<dbReference type="Proteomes" id="UP001470230">
    <property type="component" value="Unassembled WGS sequence"/>
</dbReference>
<reference evidence="3 4" key="1">
    <citation type="submission" date="2024-04" db="EMBL/GenBank/DDBJ databases">
        <title>Tritrichomonas musculus Genome.</title>
        <authorList>
            <person name="Alves-Ferreira E."/>
            <person name="Grigg M."/>
            <person name="Lorenzi H."/>
            <person name="Galac M."/>
        </authorList>
    </citation>
    <scope>NUCLEOTIDE SEQUENCE [LARGE SCALE GENOMIC DNA]</scope>
    <source>
        <strain evidence="3 4">EAF2021</strain>
    </source>
</reference>